<evidence type="ECO:0000256" key="1">
    <source>
        <dbReference type="ARBA" id="ARBA00022737"/>
    </source>
</evidence>
<dbReference type="EMBL" id="CACRXK020008262">
    <property type="protein sequence ID" value="CAB4014341.1"/>
    <property type="molecule type" value="Genomic_DNA"/>
</dbReference>
<dbReference type="PROSITE" id="PS00018">
    <property type="entry name" value="EF_HAND_1"/>
    <property type="match status" value="3"/>
</dbReference>
<protein>
    <submittedName>
        <fullName evidence="3">Calmodulin 5</fullName>
    </submittedName>
</protein>
<dbReference type="PANTHER" id="PTHR23048:SF0">
    <property type="entry name" value="CALMODULIN LIKE 3"/>
    <property type="match status" value="1"/>
</dbReference>
<dbReference type="SUPFAM" id="SSF47473">
    <property type="entry name" value="EF-hand"/>
    <property type="match status" value="1"/>
</dbReference>
<gene>
    <name evidence="3" type="ORF">PACLA_8A022414</name>
</gene>
<evidence type="ECO:0000313" key="3">
    <source>
        <dbReference type="EMBL" id="CAB4014341.1"/>
    </source>
</evidence>
<dbReference type="Proteomes" id="UP001152795">
    <property type="component" value="Unassembled WGS sequence"/>
</dbReference>
<dbReference type="PROSITE" id="PS50222">
    <property type="entry name" value="EF_HAND_2"/>
    <property type="match status" value="3"/>
</dbReference>
<dbReference type="AlphaFoldDB" id="A0A7D9IQW3"/>
<sequence>MNQAGHDATEEMVKNMLKSHDKDENGVLSIDEFEAFLKKDNSVNYAELREAFDLFDINGNGYISKDELIQAMKKMGENLSDKEIGTMIRKADINKDGQVSFEEFKRMMAPK</sequence>
<evidence type="ECO:0000313" key="4">
    <source>
        <dbReference type="Proteomes" id="UP001152795"/>
    </source>
</evidence>
<proteinExistence type="predicted"/>
<name>A0A7D9IQW3_PARCT</name>
<dbReference type="CDD" id="cd00051">
    <property type="entry name" value="EFh"/>
    <property type="match status" value="2"/>
</dbReference>
<accession>A0A7D9IQW3</accession>
<dbReference type="FunFam" id="1.10.238.10:FF:000001">
    <property type="entry name" value="Calmodulin 1"/>
    <property type="match status" value="1"/>
</dbReference>
<dbReference type="Gene3D" id="1.10.238.10">
    <property type="entry name" value="EF-hand"/>
    <property type="match status" value="2"/>
</dbReference>
<comment type="caution">
    <text evidence="3">The sequence shown here is derived from an EMBL/GenBank/DDBJ whole genome shotgun (WGS) entry which is preliminary data.</text>
</comment>
<keyword evidence="1" id="KW-0677">Repeat</keyword>
<keyword evidence="4" id="KW-1185">Reference proteome</keyword>
<dbReference type="PANTHER" id="PTHR23048">
    <property type="entry name" value="MYOSIN LIGHT CHAIN 1, 3"/>
    <property type="match status" value="1"/>
</dbReference>
<dbReference type="Pfam" id="PF13499">
    <property type="entry name" value="EF-hand_7"/>
    <property type="match status" value="1"/>
</dbReference>
<evidence type="ECO:0000256" key="2">
    <source>
        <dbReference type="ARBA" id="ARBA00022837"/>
    </source>
</evidence>
<dbReference type="InterPro" id="IPR011992">
    <property type="entry name" value="EF-hand-dom_pair"/>
</dbReference>
<dbReference type="GO" id="GO:0016460">
    <property type="term" value="C:myosin II complex"/>
    <property type="evidence" value="ECO:0007669"/>
    <property type="project" value="TreeGrafter"/>
</dbReference>
<organism evidence="3 4">
    <name type="scientific">Paramuricea clavata</name>
    <name type="common">Red gorgonian</name>
    <name type="synonym">Violescent sea-whip</name>
    <dbReference type="NCBI Taxonomy" id="317549"/>
    <lineage>
        <taxon>Eukaryota</taxon>
        <taxon>Metazoa</taxon>
        <taxon>Cnidaria</taxon>
        <taxon>Anthozoa</taxon>
        <taxon>Octocorallia</taxon>
        <taxon>Malacalcyonacea</taxon>
        <taxon>Plexauridae</taxon>
        <taxon>Paramuricea</taxon>
    </lineage>
</organism>
<dbReference type="InterPro" id="IPR050230">
    <property type="entry name" value="CALM/Myosin/TropC-like"/>
</dbReference>
<keyword evidence="2" id="KW-0106">Calcium</keyword>
<dbReference type="GO" id="GO:0005509">
    <property type="term" value="F:calcium ion binding"/>
    <property type="evidence" value="ECO:0007669"/>
    <property type="project" value="InterPro"/>
</dbReference>
<reference evidence="3" key="1">
    <citation type="submission" date="2020-04" db="EMBL/GenBank/DDBJ databases">
        <authorList>
            <person name="Alioto T."/>
            <person name="Alioto T."/>
            <person name="Gomez Garrido J."/>
        </authorList>
    </citation>
    <scope>NUCLEOTIDE SEQUENCE</scope>
    <source>
        <strain evidence="3">A484AB</strain>
    </source>
</reference>
<dbReference type="InterPro" id="IPR018247">
    <property type="entry name" value="EF_Hand_1_Ca_BS"/>
</dbReference>
<dbReference type="SMART" id="SM00054">
    <property type="entry name" value="EFh"/>
    <property type="match status" value="3"/>
</dbReference>
<dbReference type="InterPro" id="IPR002048">
    <property type="entry name" value="EF_hand_dom"/>
</dbReference>